<dbReference type="Pfam" id="PF13086">
    <property type="entry name" value="AAA_11"/>
    <property type="match status" value="2"/>
</dbReference>
<dbReference type="PANTHER" id="PTHR43788">
    <property type="entry name" value="DNA2/NAM7 HELICASE FAMILY MEMBER"/>
    <property type="match status" value="1"/>
</dbReference>
<dbReference type="InterPro" id="IPR050534">
    <property type="entry name" value="Coronavir_polyprotein_1ab"/>
</dbReference>
<dbReference type="InterPro" id="IPR041677">
    <property type="entry name" value="DNA2/NAM7_AAA_11"/>
</dbReference>
<feature type="domain" description="DNA2/NAM7 helicase-like C-terminal" evidence="7">
    <location>
        <begin position="352"/>
        <end position="555"/>
    </location>
</feature>
<dbReference type="GO" id="GO:0043139">
    <property type="term" value="F:5'-3' DNA helicase activity"/>
    <property type="evidence" value="ECO:0007669"/>
    <property type="project" value="TreeGrafter"/>
</dbReference>
<evidence type="ECO:0000313" key="8">
    <source>
        <dbReference type="EMBL" id="AKB67589.1"/>
    </source>
</evidence>
<dbReference type="GO" id="GO:0016787">
    <property type="term" value="F:hydrolase activity"/>
    <property type="evidence" value="ECO:0007669"/>
    <property type="project" value="UniProtKB-KW"/>
</dbReference>
<organism evidence="8 9">
    <name type="scientific">Methanosarcina mazei LYC</name>
    <dbReference type="NCBI Taxonomy" id="1434114"/>
    <lineage>
        <taxon>Archaea</taxon>
        <taxon>Methanobacteriati</taxon>
        <taxon>Methanobacteriota</taxon>
        <taxon>Stenosarchaea group</taxon>
        <taxon>Methanomicrobia</taxon>
        <taxon>Methanosarcinales</taxon>
        <taxon>Methanosarcinaceae</taxon>
        <taxon>Methanosarcina</taxon>
    </lineage>
</organism>
<evidence type="ECO:0000256" key="4">
    <source>
        <dbReference type="ARBA" id="ARBA00022806"/>
    </source>
</evidence>
<evidence type="ECO:0000259" key="7">
    <source>
        <dbReference type="Pfam" id="PF13087"/>
    </source>
</evidence>
<protein>
    <submittedName>
        <fullName evidence="8">DNA helicase</fullName>
    </submittedName>
</protein>
<gene>
    <name evidence="8" type="ORF">MSMAL_1046</name>
</gene>
<keyword evidence="3" id="KW-0378">Hydrolase</keyword>
<keyword evidence="2" id="KW-0547">Nucleotide-binding</keyword>
<evidence type="ECO:0000256" key="1">
    <source>
        <dbReference type="ARBA" id="ARBA00007913"/>
    </source>
</evidence>
<evidence type="ECO:0000256" key="3">
    <source>
        <dbReference type="ARBA" id="ARBA00022801"/>
    </source>
</evidence>
<dbReference type="EMBL" id="CP009513">
    <property type="protein sequence ID" value="AKB67589.1"/>
    <property type="molecule type" value="Genomic_DNA"/>
</dbReference>
<dbReference type="CDD" id="cd18808">
    <property type="entry name" value="SF1_C_Upf1"/>
    <property type="match status" value="1"/>
</dbReference>
<dbReference type="HOGENOM" id="CLU_436575_0_0_2"/>
<evidence type="ECO:0000259" key="6">
    <source>
        <dbReference type="Pfam" id="PF13086"/>
    </source>
</evidence>
<evidence type="ECO:0000313" key="9">
    <source>
        <dbReference type="Proteomes" id="UP000033063"/>
    </source>
</evidence>
<dbReference type="Pfam" id="PF13087">
    <property type="entry name" value="AAA_12"/>
    <property type="match status" value="1"/>
</dbReference>
<proteinExistence type="inferred from homology"/>
<keyword evidence="4 8" id="KW-0347">Helicase</keyword>
<dbReference type="PATRIC" id="fig|1434114.4.peg.1298"/>
<sequence length="626" mass="71654">MDLGKKVVNRVSFPALTKEKVLQLIDWLEKEKTLMEKEKQTFVRVDVLALNYKRIKAKNFYYVDFRVRNESLKYIERKYNPFVIRENKIFKVNYTLGTCVRCESITDFTLIFEEDPELDSTKEYIMETVPPVEIVNRQIRILKEILLGQHPALKLILFGTHQPVQYKDVIESISPKLNSFQKEAAKRAIGAEDFHLILGPPGTGKTTIISELCERFAANGERVLLTSWMNVAIDNALMSVLKREKLDEKLICRIGAGDFKVTEDILSLTLTGTLIRSEIQRKKIVGSTLASAYKAVIDSNDLFDVVIVDEAGAATVSQTLLALVLGKKFILIGDHRQLPPVVSDENCSDWVRESLFEKLWRMYPQKCNMLHEQYRMAPQISDIVSDMIYHDLGGIKTSESVKSRSTPFESVKVTKNLDPYERKLINKAPICWVDSSGSMKWINFSNSHSAKNDHEVENIDKLLEVLVEDAKIDPKTIGVLSPFRYQISTMVKALERFIEKGVSINTIHSFQGNEKDIIIISIVAKQSDDSRIFDDVRLLNVALTRAKFKLMIVSDVNIIKGNDKTSEIMSKLFKSARENDAYVAKDKLNISQNEEIRKDTINDLKIADTQKFLVKEKNKLKFYRKH</sequence>
<evidence type="ECO:0000256" key="5">
    <source>
        <dbReference type="ARBA" id="ARBA00022840"/>
    </source>
</evidence>
<name>A0A0E3RLI6_METMZ</name>
<dbReference type="GeneID" id="24877229"/>
<dbReference type="Proteomes" id="UP000033063">
    <property type="component" value="Chromosome"/>
</dbReference>
<feature type="domain" description="DNA2/NAM7 helicase helicase" evidence="6">
    <location>
        <begin position="273"/>
        <end position="342"/>
    </location>
</feature>
<dbReference type="AlphaFoldDB" id="A0A0E3RLI6"/>
<dbReference type="PANTHER" id="PTHR43788:SF8">
    <property type="entry name" value="DNA-BINDING PROTEIN SMUBP-2"/>
    <property type="match status" value="1"/>
</dbReference>
<feature type="domain" description="DNA2/NAM7 helicase helicase" evidence="6">
    <location>
        <begin position="176"/>
        <end position="271"/>
    </location>
</feature>
<accession>A0A0E3RLI6</accession>
<dbReference type="InterPro" id="IPR027417">
    <property type="entry name" value="P-loop_NTPase"/>
</dbReference>
<dbReference type="SUPFAM" id="SSF52540">
    <property type="entry name" value="P-loop containing nucleoside triphosphate hydrolases"/>
    <property type="match status" value="1"/>
</dbReference>
<reference evidence="8 9" key="1">
    <citation type="submission" date="2014-07" db="EMBL/GenBank/DDBJ databases">
        <title>Methanogenic archaea and the global carbon cycle.</title>
        <authorList>
            <person name="Henriksen J.R."/>
            <person name="Luke J."/>
            <person name="Reinhart S."/>
            <person name="Benedict M.N."/>
            <person name="Youngblut N.D."/>
            <person name="Metcalf M.E."/>
            <person name="Whitaker R.J."/>
            <person name="Metcalf W.W."/>
        </authorList>
    </citation>
    <scope>NUCLEOTIDE SEQUENCE [LARGE SCALE GENOMIC DNA]</scope>
    <source>
        <strain evidence="8 9">LYC</strain>
    </source>
</reference>
<dbReference type="Gene3D" id="3.40.50.300">
    <property type="entry name" value="P-loop containing nucleotide triphosphate hydrolases"/>
    <property type="match status" value="3"/>
</dbReference>
<dbReference type="InterPro" id="IPR041679">
    <property type="entry name" value="DNA2/NAM7-like_C"/>
</dbReference>
<evidence type="ECO:0000256" key="2">
    <source>
        <dbReference type="ARBA" id="ARBA00022741"/>
    </source>
</evidence>
<dbReference type="RefSeq" id="WP_048040093.1">
    <property type="nucleotide sequence ID" value="NZ_CP009513.1"/>
</dbReference>
<keyword evidence="5" id="KW-0067">ATP-binding</keyword>
<dbReference type="InterPro" id="IPR047187">
    <property type="entry name" value="SF1_C_Upf1"/>
</dbReference>
<dbReference type="GO" id="GO:0005524">
    <property type="term" value="F:ATP binding"/>
    <property type="evidence" value="ECO:0007669"/>
    <property type="project" value="UniProtKB-KW"/>
</dbReference>
<comment type="similarity">
    <text evidence="1">Belongs to the DNA2/NAM7 helicase family.</text>
</comment>